<keyword evidence="2" id="KW-0677">Repeat</keyword>
<comment type="similarity">
    <text evidence="3">Belongs to the SHOC2 family.</text>
</comment>
<accession>A0AB40C1V0</accession>
<dbReference type="FunFam" id="3.80.10.10:FF:000405">
    <property type="entry name" value="Plant intracellular Ras-group-related LRR protein 4"/>
    <property type="match status" value="1"/>
</dbReference>
<dbReference type="InterPro" id="IPR003591">
    <property type="entry name" value="Leu-rich_rpt_typical-subtyp"/>
</dbReference>
<dbReference type="AlphaFoldDB" id="A0AB40C1V0"/>
<dbReference type="PANTHER" id="PTHR45752">
    <property type="entry name" value="LEUCINE-RICH REPEAT-CONTAINING"/>
    <property type="match status" value="1"/>
</dbReference>
<dbReference type="SMART" id="SM00369">
    <property type="entry name" value="LRR_TYP"/>
    <property type="match status" value="7"/>
</dbReference>
<dbReference type="Proteomes" id="UP001515500">
    <property type="component" value="Chromosome 10"/>
</dbReference>
<keyword evidence="1" id="KW-0433">Leucine-rich repeat</keyword>
<keyword evidence="5" id="KW-1185">Reference proteome</keyword>
<dbReference type="Gene3D" id="3.80.10.10">
    <property type="entry name" value="Ribonuclease Inhibitor"/>
    <property type="match status" value="2"/>
</dbReference>
<organism evidence="5 6">
    <name type="scientific">Dioscorea cayennensis subsp. rotundata</name>
    <name type="common">White Guinea yam</name>
    <name type="synonym">Dioscorea rotundata</name>
    <dbReference type="NCBI Taxonomy" id="55577"/>
    <lineage>
        <taxon>Eukaryota</taxon>
        <taxon>Viridiplantae</taxon>
        <taxon>Streptophyta</taxon>
        <taxon>Embryophyta</taxon>
        <taxon>Tracheophyta</taxon>
        <taxon>Spermatophyta</taxon>
        <taxon>Magnoliopsida</taxon>
        <taxon>Liliopsida</taxon>
        <taxon>Dioscoreales</taxon>
        <taxon>Dioscoreaceae</taxon>
        <taxon>Dioscorea</taxon>
    </lineage>
</organism>
<evidence type="ECO:0000313" key="6">
    <source>
        <dbReference type="RefSeq" id="XP_039133732.1"/>
    </source>
</evidence>
<protein>
    <submittedName>
        <fullName evidence="6">Plant intracellular Ras-group-related LRR protein 3-like</fullName>
    </submittedName>
</protein>
<comment type="function">
    <text evidence="4">Leucine-rich repeat protein that likely mediates protein interactions, possibly in the context of signal transduction.</text>
</comment>
<dbReference type="PROSITE" id="PS51450">
    <property type="entry name" value="LRR"/>
    <property type="match status" value="3"/>
</dbReference>
<dbReference type="InterPro" id="IPR032675">
    <property type="entry name" value="LRR_dom_sf"/>
</dbReference>
<dbReference type="PANTHER" id="PTHR45752:SF195">
    <property type="entry name" value="LEUCINE-RICH REPEAT (LRR) FAMILY PROTEIN-RELATED"/>
    <property type="match status" value="1"/>
</dbReference>
<dbReference type="InterPro" id="IPR001611">
    <property type="entry name" value="Leu-rich_rpt"/>
</dbReference>
<dbReference type="InterPro" id="IPR050715">
    <property type="entry name" value="LRR-SigEffector_domain"/>
</dbReference>
<dbReference type="GeneID" id="120270725"/>
<name>A0AB40C1V0_DIOCR</name>
<gene>
    <name evidence="6" type="primary">LOC120270725</name>
</gene>
<dbReference type="RefSeq" id="XP_039133732.1">
    <property type="nucleotide sequence ID" value="XM_039277798.1"/>
</dbReference>
<sequence length="512" mass="57716">MEPNPERFPILSFVMARLHLNKPSIGDLPEAPSHDIEQPPPAAEELELVQRMPHLNHPDLISAMSSAISDVMHTRSILQTLGERPDHEAVDASRVRIAEIEAALSAQLEEIVRSPRPEDVDRLKWRAEEAEKEKECRAMAERERIAYKAVIQLDEMHDAYEKLLKDAEDRLVKMYGSAADTEKGSVKEDQQVNEEVIGILHEGSVKCLERVDLSSRQLRFLPEAFGRLRGLVSLDVSKNQLEVIPDAIAGLEQLEELRLSNNLLVSLPDTIGLLSNLKILDVSGNQLKALPDSISKCRSLVELDASYNEMTYLPTNIGYELVKLQKLWVHLNKLRSLPSSICEMQSLQVLDAHFNELRGLPYAIGRLWNLEILNVASNFADLQELPASIGDLLNLKELDVSNNQIHVLPDTFGRLDKLEKLNIDQNPLVIPPMDVVNMGVESVKDYMSKRWLEILLEEERKSMLEENPPQDGWLTRSASWLNNWVSGVSSSVSGYLGAGEKSYRDPRLDESL</sequence>
<evidence type="ECO:0000256" key="3">
    <source>
        <dbReference type="ARBA" id="ARBA00023786"/>
    </source>
</evidence>
<evidence type="ECO:0000256" key="1">
    <source>
        <dbReference type="ARBA" id="ARBA00022614"/>
    </source>
</evidence>
<proteinExistence type="inferred from homology"/>
<dbReference type="SUPFAM" id="SSF52058">
    <property type="entry name" value="L domain-like"/>
    <property type="match status" value="1"/>
</dbReference>
<reference evidence="6" key="1">
    <citation type="submission" date="2025-08" db="UniProtKB">
        <authorList>
            <consortium name="RefSeq"/>
        </authorList>
    </citation>
    <scope>IDENTIFICATION</scope>
</reference>
<evidence type="ECO:0000313" key="5">
    <source>
        <dbReference type="Proteomes" id="UP001515500"/>
    </source>
</evidence>
<evidence type="ECO:0000256" key="4">
    <source>
        <dbReference type="ARBA" id="ARBA00037519"/>
    </source>
</evidence>
<evidence type="ECO:0000256" key="2">
    <source>
        <dbReference type="ARBA" id="ARBA00022737"/>
    </source>
</evidence>
<dbReference type="SMART" id="SM00364">
    <property type="entry name" value="LRR_BAC"/>
    <property type="match status" value="8"/>
</dbReference>
<dbReference type="Pfam" id="PF13855">
    <property type="entry name" value="LRR_8"/>
    <property type="match status" value="2"/>
</dbReference>